<proteinExistence type="predicted"/>
<dbReference type="InterPro" id="IPR005534">
    <property type="entry name" value="Curli_assmbl/transp-comp_CsgG"/>
</dbReference>
<sequence length="558" mass="62998">MGSNLIKSKEIVNLMFSTKYPVLPSRAETKTPRSLGMWRFFCFFLLALGLSSPAGAVTLDTEQIAQKLAESLKSVATGKYATIAFSRIQGNLDLETKNELIDFTNVAIVRSRTFRVIDRSKLNLIIEEQKFNLSGMVTQDTYKELGKLLGVDLFVYGRFYNDVLVMKAIDVERSIIVWAEIIQTAPLDPQTLALSQLSEVFTSSISKDIKRLNAEKINQISFWNINSRFNSELTVDFLSASLTKAGLLRVVDRDNLSLILEEQKLSMSDFIDQNKAKKMGELYGVDAFIYGSITQKKGQWVASLKMLNIYTGEMQWADLLRFGGEPEEDKRRQSAVGPAENGMVQIGAGEFIMGNNEGDLIYTPILRNRTGSYFIDKTEVSNRDYLSYINRFSHRAPPHWSGGRYPMGKDDQPVVNVNWQDAHRFCQTSGKRLPTESEWEKAYRGSNGNIYPWPGDQFERNAARTVESGVQDPVSVYEPESDISTYGVMHLAGNVREWVDSDLVAYPGSNYRVSAREKVIRGGSWAKSKVDARGYIRHHSDPKYGWQDVGFRCAKDAN</sequence>
<dbReference type="STRING" id="1817772.A2527_10780"/>
<evidence type="ECO:0000259" key="1">
    <source>
        <dbReference type="Pfam" id="PF03781"/>
    </source>
</evidence>
<feature type="domain" description="Sulfatase-modifying factor enzyme-like" evidence="1">
    <location>
        <begin position="341"/>
        <end position="555"/>
    </location>
</feature>
<reference evidence="2 3" key="1">
    <citation type="journal article" date="2016" name="Nat. Commun.">
        <title>Thousands of microbial genomes shed light on interconnected biogeochemical processes in an aquifer system.</title>
        <authorList>
            <person name="Anantharaman K."/>
            <person name="Brown C.T."/>
            <person name="Hug L.A."/>
            <person name="Sharon I."/>
            <person name="Castelle C.J."/>
            <person name="Probst A.J."/>
            <person name="Thomas B.C."/>
            <person name="Singh A."/>
            <person name="Wilkins M.J."/>
            <person name="Karaoz U."/>
            <person name="Brodie E.L."/>
            <person name="Williams K.H."/>
            <person name="Hubbard S.S."/>
            <person name="Banfield J.F."/>
        </authorList>
    </citation>
    <scope>NUCLEOTIDE SEQUENCE [LARGE SCALE GENOMIC DNA]</scope>
</reference>
<organism evidence="2 3">
    <name type="scientific">Candidatus Lambdaproteobacteria bacterium RIFOXYD2_FULL_50_16</name>
    <dbReference type="NCBI Taxonomy" id="1817772"/>
    <lineage>
        <taxon>Bacteria</taxon>
        <taxon>Pseudomonadati</taxon>
        <taxon>Pseudomonadota</taxon>
        <taxon>Candidatus Lambdaproteobacteria</taxon>
    </lineage>
</organism>
<dbReference type="Gene3D" id="3.90.1580.10">
    <property type="entry name" value="paralog of FGE (formylglycine-generating enzyme)"/>
    <property type="match status" value="1"/>
</dbReference>
<dbReference type="Proteomes" id="UP000178449">
    <property type="component" value="Unassembled WGS sequence"/>
</dbReference>
<dbReference type="SUPFAM" id="SSF56436">
    <property type="entry name" value="C-type lectin-like"/>
    <property type="match status" value="1"/>
</dbReference>
<dbReference type="InterPro" id="IPR051043">
    <property type="entry name" value="Sulfatase_Mod_Factor_Kinase"/>
</dbReference>
<dbReference type="AlphaFoldDB" id="A0A1F6GGA1"/>
<dbReference type="GO" id="GO:0030288">
    <property type="term" value="C:outer membrane-bounded periplasmic space"/>
    <property type="evidence" value="ECO:0007669"/>
    <property type="project" value="InterPro"/>
</dbReference>
<dbReference type="Pfam" id="PF03783">
    <property type="entry name" value="CsgG"/>
    <property type="match status" value="2"/>
</dbReference>
<dbReference type="PANTHER" id="PTHR23150">
    <property type="entry name" value="SULFATASE MODIFYING FACTOR 1, 2"/>
    <property type="match status" value="1"/>
</dbReference>
<comment type="caution">
    <text evidence="2">The sequence shown here is derived from an EMBL/GenBank/DDBJ whole genome shotgun (WGS) entry which is preliminary data.</text>
</comment>
<dbReference type="Gene3D" id="3.40.50.10610">
    <property type="entry name" value="ABC-type transport auxiliary lipoprotein component"/>
    <property type="match status" value="2"/>
</dbReference>
<evidence type="ECO:0000313" key="3">
    <source>
        <dbReference type="Proteomes" id="UP000178449"/>
    </source>
</evidence>
<name>A0A1F6GGA1_9PROT</name>
<protein>
    <recommendedName>
        <fullName evidence="1">Sulfatase-modifying factor enzyme-like domain-containing protein</fullName>
    </recommendedName>
</protein>
<accession>A0A1F6GGA1</accession>
<dbReference type="GO" id="GO:0120147">
    <property type="term" value="F:formylglycine-generating oxidase activity"/>
    <property type="evidence" value="ECO:0007669"/>
    <property type="project" value="TreeGrafter"/>
</dbReference>
<evidence type="ECO:0000313" key="2">
    <source>
        <dbReference type="EMBL" id="OGG97144.1"/>
    </source>
</evidence>
<dbReference type="EMBL" id="MFNE01000004">
    <property type="protein sequence ID" value="OGG97144.1"/>
    <property type="molecule type" value="Genomic_DNA"/>
</dbReference>
<dbReference type="Pfam" id="PF03781">
    <property type="entry name" value="FGE-sulfatase"/>
    <property type="match status" value="1"/>
</dbReference>
<dbReference type="PANTHER" id="PTHR23150:SF19">
    <property type="entry name" value="FORMYLGLYCINE-GENERATING ENZYME"/>
    <property type="match status" value="1"/>
</dbReference>
<dbReference type="InterPro" id="IPR042095">
    <property type="entry name" value="SUMF_sf"/>
</dbReference>
<dbReference type="InterPro" id="IPR005532">
    <property type="entry name" value="SUMF_dom"/>
</dbReference>
<dbReference type="InterPro" id="IPR016187">
    <property type="entry name" value="CTDL_fold"/>
</dbReference>
<gene>
    <name evidence="2" type="ORF">A2527_10780</name>
</gene>